<dbReference type="OrthoDB" id="7596694at2"/>
<protein>
    <submittedName>
        <fullName evidence="1">Uncharacterized protein</fullName>
    </submittedName>
</protein>
<dbReference type="Proteomes" id="UP000019277">
    <property type="component" value="Unassembled WGS sequence"/>
</dbReference>
<dbReference type="STRING" id="909613.UO65_2603"/>
<evidence type="ECO:0000313" key="2">
    <source>
        <dbReference type="Proteomes" id="UP000019277"/>
    </source>
</evidence>
<dbReference type="eggNOG" id="ENOG5034252">
    <property type="taxonomic scope" value="Bacteria"/>
</dbReference>
<organism evidence="1 2">
    <name type="scientific">Actinokineospora spheciospongiae</name>
    <dbReference type="NCBI Taxonomy" id="909613"/>
    <lineage>
        <taxon>Bacteria</taxon>
        <taxon>Bacillati</taxon>
        <taxon>Actinomycetota</taxon>
        <taxon>Actinomycetes</taxon>
        <taxon>Pseudonocardiales</taxon>
        <taxon>Pseudonocardiaceae</taxon>
        <taxon>Actinokineospora</taxon>
    </lineage>
</organism>
<dbReference type="EMBL" id="AYXG01000089">
    <property type="protein sequence ID" value="EWC62089.1"/>
    <property type="molecule type" value="Genomic_DNA"/>
</dbReference>
<dbReference type="RefSeq" id="WP_052021108.1">
    <property type="nucleotide sequence ID" value="NZ_AYXG01000089.1"/>
</dbReference>
<evidence type="ECO:0000313" key="1">
    <source>
        <dbReference type="EMBL" id="EWC62089.1"/>
    </source>
</evidence>
<reference evidence="1 2" key="1">
    <citation type="journal article" date="2014" name="Genome Announc.">
        <title>Draft Genome Sequence of the Antitrypanosomally Active Sponge-Associated Bacterium Actinokineospora sp. Strain EG49.</title>
        <authorList>
            <person name="Harjes J."/>
            <person name="Ryu T."/>
            <person name="Abdelmohsen U.R."/>
            <person name="Moitinho-Silva L."/>
            <person name="Horn H."/>
            <person name="Ravasi T."/>
            <person name="Hentschel U."/>
        </authorList>
    </citation>
    <scope>NUCLEOTIDE SEQUENCE [LARGE SCALE GENOMIC DNA]</scope>
    <source>
        <strain evidence="1 2">EG49</strain>
    </source>
</reference>
<accession>A0A8E2X075</accession>
<keyword evidence="2" id="KW-1185">Reference proteome</keyword>
<sequence length="164" mass="17615">MAFTLEYTSTARNITYTLTVNADTEGALAIDLTGEDESGTRVAEGTLTLPPGGATESARLLHQSLTAIAGFETRRPRRSTVGNANQRWTPDEDTALREAWLSHPPTDSATEVIRSLATTHQRSPAAIRARLPRLTCDPDVSGRLLTETTATLVGRDAIPAVDDT</sequence>
<dbReference type="AlphaFoldDB" id="W7J7T1"/>
<comment type="caution">
    <text evidence="1">The sequence shown here is derived from an EMBL/GenBank/DDBJ whole genome shotgun (WGS) entry which is preliminary data.</text>
</comment>
<accession>W7J7T1</accession>
<name>W7J7T1_9PSEU</name>
<proteinExistence type="predicted"/>
<gene>
    <name evidence="1" type="ORF">UO65_2603</name>
</gene>